<dbReference type="PROSITE" id="PS50943">
    <property type="entry name" value="HTH_CROC1"/>
    <property type="match status" value="1"/>
</dbReference>
<organism evidence="3 4">
    <name type="scientific">Streptomyces labedae</name>
    <dbReference type="NCBI Taxonomy" id="285569"/>
    <lineage>
        <taxon>Bacteria</taxon>
        <taxon>Bacillati</taxon>
        <taxon>Actinomycetota</taxon>
        <taxon>Actinomycetes</taxon>
        <taxon>Kitasatosporales</taxon>
        <taxon>Streptomycetaceae</taxon>
        <taxon>Streptomyces</taxon>
    </lineage>
</organism>
<dbReference type="InterPro" id="IPR043917">
    <property type="entry name" value="DUF5753"/>
</dbReference>
<evidence type="ECO:0000256" key="1">
    <source>
        <dbReference type="SAM" id="MobiDB-lite"/>
    </source>
</evidence>
<dbReference type="EMBL" id="BAAAUW010000027">
    <property type="protein sequence ID" value="GAA3271764.1"/>
    <property type="molecule type" value="Genomic_DNA"/>
</dbReference>
<evidence type="ECO:0000313" key="4">
    <source>
        <dbReference type="Proteomes" id="UP001500728"/>
    </source>
</evidence>
<dbReference type="Gene3D" id="1.10.260.40">
    <property type="entry name" value="lambda repressor-like DNA-binding domains"/>
    <property type="match status" value="1"/>
</dbReference>
<dbReference type="InterPro" id="IPR001387">
    <property type="entry name" value="Cro/C1-type_HTH"/>
</dbReference>
<dbReference type="SMART" id="SM00530">
    <property type="entry name" value="HTH_XRE"/>
    <property type="match status" value="1"/>
</dbReference>
<gene>
    <name evidence="3" type="ORF">GCM10010469_49260</name>
</gene>
<accession>A0ABP6R3K0</accession>
<feature type="domain" description="HTH cro/C1-type" evidence="2">
    <location>
        <begin position="32"/>
        <end position="65"/>
    </location>
</feature>
<dbReference type="CDD" id="cd00093">
    <property type="entry name" value="HTH_XRE"/>
    <property type="match status" value="1"/>
</dbReference>
<dbReference type="Pfam" id="PF13560">
    <property type="entry name" value="HTH_31"/>
    <property type="match status" value="1"/>
</dbReference>
<reference evidence="4" key="1">
    <citation type="journal article" date="2019" name="Int. J. Syst. Evol. Microbiol.">
        <title>The Global Catalogue of Microorganisms (GCM) 10K type strain sequencing project: providing services to taxonomists for standard genome sequencing and annotation.</title>
        <authorList>
            <consortium name="The Broad Institute Genomics Platform"/>
            <consortium name="The Broad Institute Genome Sequencing Center for Infectious Disease"/>
            <person name="Wu L."/>
            <person name="Ma J."/>
        </authorList>
    </citation>
    <scope>NUCLEOTIDE SEQUENCE [LARGE SCALE GENOMIC DNA]</scope>
    <source>
        <strain evidence="4">JCM 9381</strain>
    </source>
</reference>
<evidence type="ECO:0000259" key="2">
    <source>
        <dbReference type="PROSITE" id="PS50943"/>
    </source>
</evidence>
<name>A0ABP6R3K0_9ACTN</name>
<proteinExistence type="predicted"/>
<dbReference type="Proteomes" id="UP001500728">
    <property type="component" value="Unassembled WGS sequence"/>
</dbReference>
<dbReference type="InterPro" id="IPR010982">
    <property type="entry name" value="Lambda_DNA-bd_dom_sf"/>
</dbReference>
<feature type="region of interest" description="Disordered" evidence="1">
    <location>
        <begin position="1"/>
        <end position="21"/>
    </location>
</feature>
<protein>
    <submittedName>
        <fullName evidence="3">Helix-turn-helix transcriptional regulator</fullName>
    </submittedName>
</protein>
<comment type="caution">
    <text evidence="3">The sequence shown here is derived from an EMBL/GenBank/DDBJ whole genome shotgun (WGS) entry which is preliminary data.</text>
</comment>
<dbReference type="SUPFAM" id="SSF47413">
    <property type="entry name" value="lambda repressor-like DNA-binding domains"/>
    <property type="match status" value="1"/>
</dbReference>
<keyword evidence="4" id="KW-1185">Reference proteome</keyword>
<sequence length="285" mass="31867">MGRTTQRECGTAGRRGPDQERPAAWSAYGKLVRLFRERAGLTQQALADAIGYSMEQVASVEQGRRPAKAVFTEAAERVLDAGGALRVLQPDVDRARLPLFFQDFALLEAEAVSRFSYDPMLVPGLLQTEAYAQALLEAHFPPLDAETVEQRVAARMARQSLLTRRNPPLVFVFIVEESAIRRVIGNTAVMRQQLARLLECSAMRNVELQIMPTARGAHSGLNGPMVLLESTDRKQHVYVEAQDIVSVRSDRHEVSEFWLRYGTLRTQALNTEESSCLIERMVGEL</sequence>
<dbReference type="Pfam" id="PF19054">
    <property type="entry name" value="DUF5753"/>
    <property type="match status" value="1"/>
</dbReference>
<dbReference type="RefSeq" id="WP_189366028.1">
    <property type="nucleotide sequence ID" value="NZ_BAAAUW010000027.1"/>
</dbReference>
<evidence type="ECO:0000313" key="3">
    <source>
        <dbReference type="EMBL" id="GAA3271764.1"/>
    </source>
</evidence>